<accession>A0A8I1JI51</accession>
<dbReference type="EMBL" id="JAEHTE010000001">
    <property type="protein sequence ID" value="MBI6882608.1"/>
    <property type="molecule type" value="Genomic_DNA"/>
</dbReference>
<dbReference type="Proteomes" id="UP000637061">
    <property type="component" value="Unassembled WGS sequence"/>
</dbReference>
<organism evidence="1 2">
    <name type="scientific">Pseudomonas putida</name>
    <name type="common">Arthrobacter siderocapsulatus</name>
    <dbReference type="NCBI Taxonomy" id="303"/>
    <lineage>
        <taxon>Bacteria</taxon>
        <taxon>Pseudomonadati</taxon>
        <taxon>Pseudomonadota</taxon>
        <taxon>Gammaproteobacteria</taxon>
        <taxon>Pseudomonadales</taxon>
        <taxon>Pseudomonadaceae</taxon>
        <taxon>Pseudomonas</taxon>
    </lineage>
</organism>
<dbReference type="AlphaFoldDB" id="A0A8I1JI51"/>
<comment type="caution">
    <text evidence="1">The sequence shown here is derived from an EMBL/GenBank/DDBJ whole genome shotgun (WGS) entry which is preliminary data.</text>
</comment>
<sequence length="201" mass="22801">MSEIVCNGIVYVPRAEIPELTDERLKRALQELVWIQASDEKHKARPRAWNVLHTLAPELAELVTIDPDLAMRRLNPIEPYELSEAMSKFRQVKQIIHASHKAATLLQVALEASPDAEWLPLDYESAKEAYQELNLAKSNLDVFASELPETKDRLWNILEYSHATICLEPNGTARSHAGRSRSSVSQLNRVRHIIEDMGGDE</sequence>
<protein>
    <submittedName>
        <fullName evidence="1">Uncharacterized protein</fullName>
    </submittedName>
</protein>
<evidence type="ECO:0000313" key="2">
    <source>
        <dbReference type="Proteomes" id="UP000637061"/>
    </source>
</evidence>
<reference evidence="1" key="1">
    <citation type="submission" date="2020-12" db="EMBL/GenBank/DDBJ databases">
        <title>Enhanced detection system for hospital associated transmission using whole genome sequencing surveillance.</title>
        <authorList>
            <person name="Harrison L.H."/>
            <person name="Van Tyne D."/>
            <person name="Marsh J.W."/>
            <person name="Griffith M.P."/>
            <person name="Snyder D.J."/>
            <person name="Cooper V.S."/>
            <person name="Mustapha M."/>
        </authorList>
    </citation>
    <scope>NUCLEOTIDE SEQUENCE</scope>
    <source>
        <strain evidence="1">PSB00042</strain>
    </source>
</reference>
<name>A0A8I1JI51_PSEPU</name>
<gene>
    <name evidence="1" type="ORF">JEU22_01675</name>
</gene>
<evidence type="ECO:0000313" key="1">
    <source>
        <dbReference type="EMBL" id="MBI6882608.1"/>
    </source>
</evidence>
<proteinExistence type="predicted"/>
<dbReference type="RefSeq" id="WP_198746221.1">
    <property type="nucleotide sequence ID" value="NZ_JAEHTE010000001.1"/>
</dbReference>